<dbReference type="SUPFAM" id="SSF143422">
    <property type="entry name" value="Transposase IS200-like"/>
    <property type="match status" value="1"/>
</dbReference>
<dbReference type="Pfam" id="PF01797">
    <property type="entry name" value="Y1_Tnp"/>
    <property type="match status" value="1"/>
</dbReference>
<proteinExistence type="predicted"/>
<gene>
    <name evidence="2" type="ORF">GCM10011339_09220</name>
</gene>
<dbReference type="InterPro" id="IPR036515">
    <property type="entry name" value="Transposase_17_sf"/>
</dbReference>
<organism evidence="2 3">
    <name type="scientific">Echinicola rosea</name>
    <dbReference type="NCBI Taxonomy" id="1807691"/>
    <lineage>
        <taxon>Bacteria</taxon>
        <taxon>Pseudomonadati</taxon>
        <taxon>Bacteroidota</taxon>
        <taxon>Cytophagia</taxon>
        <taxon>Cytophagales</taxon>
        <taxon>Cyclobacteriaceae</taxon>
        <taxon>Echinicola</taxon>
    </lineage>
</organism>
<dbReference type="EMBL" id="BMIU01000003">
    <property type="protein sequence ID" value="GGF23310.1"/>
    <property type="molecule type" value="Genomic_DNA"/>
</dbReference>
<accession>A0ABQ1UNK3</accession>
<reference evidence="3" key="1">
    <citation type="journal article" date="2019" name="Int. J. Syst. Evol. Microbiol.">
        <title>The Global Catalogue of Microorganisms (GCM) 10K type strain sequencing project: providing services to taxonomists for standard genome sequencing and annotation.</title>
        <authorList>
            <consortium name="The Broad Institute Genomics Platform"/>
            <consortium name="The Broad Institute Genome Sequencing Center for Infectious Disease"/>
            <person name="Wu L."/>
            <person name="Ma J."/>
        </authorList>
    </citation>
    <scope>NUCLEOTIDE SEQUENCE [LARGE SCALE GENOMIC DNA]</scope>
    <source>
        <strain evidence="3">CGMCC 1.15407</strain>
    </source>
</reference>
<dbReference type="InterPro" id="IPR002686">
    <property type="entry name" value="Transposase_17"/>
</dbReference>
<evidence type="ECO:0000313" key="2">
    <source>
        <dbReference type="EMBL" id="GGF23310.1"/>
    </source>
</evidence>
<comment type="caution">
    <text evidence="2">The sequence shown here is derived from an EMBL/GenBank/DDBJ whole genome shotgun (WGS) entry which is preliminary data.</text>
</comment>
<dbReference type="Proteomes" id="UP000647339">
    <property type="component" value="Unassembled WGS sequence"/>
</dbReference>
<protein>
    <submittedName>
        <fullName evidence="2">Transposase</fullName>
    </submittedName>
</protein>
<dbReference type="Gene3D" id="3.30.70.1290">
    <property type="entry name" value="Transposase IS200-like"/>
    <property type="match status" value="1"/>
</dbReference>
<evidence type="ECO:0000313" key="3">
    <source>
        <dbReference type="Proteomes" id="UP000647339"/>
    </source>
</evidence>
<dbReference type="SMART" id="SM01321">
    <property type="entry name" value="Y1_Tnp"/>
    <property type="match status" value="1"/>
</dbReference>
<dbReference type="NCBIfam" id="NF047646">
    <property type="entry name" value="REP_Tyr_transpos"/>
    <property type="match status" value="1"/>
</dbReference>
<sequence length="184" mass="21959">MSGDAYFITDQHAPYFLTLTVVDWVDIFTRKTYKDIIIDSFRYCQYHKGLRLHSWVIMSNHIHFIAYCTPPFMMSNFLRDFKKFTAKKIISAIQEIPESRKTWLLDRFSFHAKNSARHQQFRLWKEGNHAIHLQAYYIDIFQKINYIHNNSVKAGIVEYPENYLYSSAKDYMTNEKGLLPVELV</sequence>
<dbReference type="PANTHER" id="PTHR36966">
    <property type="entry name" value="REP-ASSOCIATED TYROSINE TRANSPOSASE"/>
    <property type="match status" value="1"/>
</dbReference>
<dbReference type="InterPro" id="IPR052715">
    <property type="entry name" value="RAYT_transposase"/>
</dbReference>
<feature type="domain" description="Transposase IS200-like" evidence="1">
    <location>
        <begin position="10"/>
        <end position="150"/>
    </location>
</feature>
<name>A0ABQ1UNK3_9BACT</name>
<dbReference type="RefSeq" id="WP_137402081.1">
    <property type="nucleotide sequence ID" value="NZ_BMIU01000003.1"/>
</dbReference>
<evidence type="ECO:0000259" key="1">
    <source>
        <dbReference type="SMART" id="SM01321"/>
    </source>
</evidence>
<keyword evidence="3" id="KW-1185">Reference proteome</keyword>
<dbReference type="PANTHER" id="PTHR36966:SF1">
    <property type="entry name" value="REP-ASSOCIATED TYROSINE TRANSPOSASE"/>
    <property type="match status" value="1"/>
</dbReference>